<dbReference type="Pfam" id="PF01532">
    <property type="entry name" value="Glyco_hydro_47"/>
    <property type="match status" value="1"/>
</dbReference>
<dbReference type="GO" id="GO:0005783">
    <property type="term" value="C:endoplasmic reticulum"/>
    <property type="evidence" value="ECO:0007669"/>
    <property type="project" value="TreeGrafter"/>
</dbReference>
<dbReference type="InterPro" id="IPR001382">
    <property type="entry name" value="Glyco_hydro_47"/>
</dbReference>
<dbReference type="GO" id="GO:0004571">
    <property type="term" value="F:mannosyl-oligosaccharide 1,2-alpha-mannosidase activity"/>
    <property type="evidence" value="ECO:0007669"/>
    <property type="project" value="UniProtKB-EC"/>
</dbReference>
<evidence type="ECO:0000256" key="3">
    <source>
        <dbReference type="ARBA" id="ARBA00007658"/>
    </source>
</evidence>
<protein>
    <recommendedName>
        <fullName evidence="12">alpha-1,2-Mannosidase</fullName>
        <ecNumber evidence="12">3.2.1.-</ecNumber>
    </recommendedName>
</protein>
<evidence type="ECO:0000256" key="8">
    <source>
        <dbReference type="ARBA" id="ARBA00047669"/>
    </source>
</evidence>
<dbReference type="SUPFAM" id="SSF48225">
    <property type="entry name" value="Seven-hairpin glycosidases"/>
    <property type="match status" value="1"/>
</dbReference>
<evidence type="ECO:0000256" key="5">
    <source>
        <dbReference type="ARBA" id="ARBA00022801"/>
    </source>
</evidence>
<comment type="catalytic activity">
    <reaction evidence="9">
        <text>N(4)-(alpha-D-Man-(1-&gt;2)-alpha-D-Man-(1-&gt;2)-alpha-D-Man-(1-&gt;3)-[alpha-D-Man-(1-&gt;2)-alpha-D-Man-(1-&gt;3)-[alpha-D-Man-(1-&gt;2)-alpha-D-Man-(1-&gt;6)]-alpha-D-Man-(1-&gt;6)]-beta-D-Man-(1-&gt;4)-beta-D-GlcNAc-(1-&gt;4)-beta-D-GlcNAc)-L-asparaginyl-[protein] (N-glucan mannose isomer 9A1,2,3B1,2,3) + 4 H2O = N(4)-(alpha-D-Man-(1-&gt;3)-[alpha-D-Man-(1-&gt;3)-[alpha-D-Man-(1-&gt;6)]-alpha-D-Man-(1-&gt;6)]-beta-D-Man-(1-&gt;4)-beta-D-GlcNAc-(1-&gt;4)-beta-D-GlcNAc)-L-asparaginyl-[protein] (N-glucan mannose isomer 5A1,2) + 4 beta-D-mannose</text>
        <dbReference type="Rhea" id="RHEA:56008"/>
        <dbReference type="Rhea" id="RHEA-COMP:14356"/>
        <dbReference type="Rhea" id="RHEA-COMP:14367"/>
        <dbReference type="ChEBI" id="CHEBI:15377"/>
        <dbReference type="ChEBI" id="CHEBI:28563"/>
        <dbReference type="ChEBI" id="CHEBI:59087"/>
        <dbReference type="ChEBI" id="CHEBI:139493"/>
        <dbReference type="EC" id="3.2.1.113"/>
    </reaction>
</comment>
<evidence type="ECO:0000256" key="7">
    <source>
        <dbReference type="ARBA" id="ARBA00023157"/>
    </source>
</evidence>
<feature type="chain" id="PRO_5043395531" description="alpha-1,2-Mannosidase" evidence="13">
    <location>
        <begin position="29"/>
        <end position="523"/>
    </location>
</feature>
<dbReference type="InterPro" id="IPR036026">
    <property type="entry name" value="Seven-hairpin_glycosidases"/>
</dbReference>
<comment type="catalytic activity">
    <reaction evidence="8">
        <text>N(4)-(alpha-D-Man-(1-&gt;2)-alpha-D-Man-(1-&gt;2)-alpha-D-Man-(1-&gt;3)-[alpha-D-Man-(1-&gt;3)-[alpha-D-Man-(1-&gt;2)-alpha-D-Man-(1-&gt;6)]-alpha-D-Man-(1-&gt;6)]-beta-D-Man-(1-&gt;4)-beta-D-GlcNAc-(1-&gt;4)-beta-D-GlcNAc)-L-asparaginyl-[protein] (N-glucan mannose isomer 8A1,2,3B1,3) + 3 H2O = N(4)-(alpha-D-Man-(1-&gt;3)-[alpha-D-Man-(1-&gt;3)-[alpha-D-Man-(1-&gt;6)]-alpha-D-Man-(1-&gt;6)]-beta-D-Man-(1-&gt;4)-beta-D-GlcNAc-(1-&gt;4)-beta-D-GlcNAc)-L-asparaginyl-[protein] (N-glucan mannose isomer 5A1,2) + 3 beta-D-mannose</text>
        <dbReference type="Rhea" id="RHEA:56028"/>
        <dbReference type="Rhea" id="RHEA-COMP:14358"/>
        <dbReference type="Rhea" id="RHEA-COMP:14367"/>
        <dbReference type="ChEBI" id="CHEBI:15377"/>
        <dbReference type="ChEBI" id="CHEBI:28563"/>
        <dbReference type="ChEBI" id="CHEBI:59087"/>
        <dbReference type="ChEBI" id="CHEBI:60628"/>
        <dbReference type="EC" id="3.2.1.113"/>
    </reaction>
</comment>
<dbReference type="Proteomes" id="UP001157974">
    <property type="component" value="Unassembled WGS sequence"/>
</dbReference>
<name>A0AAV8UYC4_9RHOD</name>
<dbReference type="PANTHER" id="PTHR11742:SF55">
    <property type="entry name" value="ENDOPLASMIC RETICULUM MANNOSYL-OLIGOSACCHARIDE 1,2-ALPHA-MANNOSIDASE"/>
    <property type="match status" value="1"/>
</dbReference>
<dbReference type="EMBL" id="JAMWBK010000003">
    <property type="protein sequence ID" value="KAJ8907210.1"/>
    <property type="molecule type" value="Genomic_DNA"/>
</dbReference>
<feature type="disulfide bond" evidence="11">
    <location>
        <begin position="355"/>
        <end position="388"/>
    </location>
</feature>
<proteinExistence type="inferred from homology"/>
<gene>
    <name evidence="14" type="ORF">NDN08_003691</name>
</gene>
<dbReference type="PANTHER" id="PTHR11742">
    <property type="entry name" value="MANNOSYL-OLIGOSACCHARIDE ALPHA-1,2-MANNOSIDASE-RELATED"/>
    <property type="match status" value="1"/>
</dbReference>
<evidence type="ECO:0000256" key="1">
    <source>
        <dbReference type="ARBA" id="ARBA00001913"/>
    </source>
</evidence>
<keyword evidence="7 11" id="KW-1015">Disulfide bond</keyword>
<keyword evidence="5 12" id="KW-0378">Hydrolase</keyword>
<evidence type="ECO:0000256" key="6">
    <source>
        <dbReference type="ARBA" id="ARBA00022837"/>
    </source>
</evidence>
<reference evidence="14 15" key="1">
    <citation type="journal article" date="2023" name="Nat. Commun.">
        <title>Origin of minicircular mitochondrial genomes in red algae.</title>
        <authorList>
            <person name="Lee Y."/>
            <person name="Cho C.H."/>
            <person name="Lee Y.M."/>
            <person name="Park S.I."/>
            <person name="Yang J.H."/>
            <person name="West J.A."/>
            <person name="Bhattacharya D."/>
            <person name="Yoon H.S."/>
        </authorList>
    </citation>
    <scope>NUCLEOTIDE SEQUENCE [LARGE SCALE GENOMIC DNA]</scope>
    <source>
        <strain evidence="14 15">CCMP1338</strain>
        <tissue evidence="14">Whole cell</tissue>
    </source>
</reference>
<dbReference type="Gene3D" id="1.50.10.10">
    <property type="match status" value="1"/>
</dbReference>
<keyword evidence="6 10" id="KW-0106">Calcium</keyword>
<accession>A0AAV8UYC4</accession>
<organism evidence="14 15">
    <name type="scientific">Rhodosorus marinus</name>
    <dbReference type="NCBI Taxonomy" id="101924"/>
    <lineage>
        <taxon>Eukaryota</taxon>
        <taxon>Rhodophyta</taxon>
        <taxon>Stylonematophyceae</taxon>
        <taxon>Stylonematales</taxon>
        <taxon>Stylonemataceae</taxon>
        <taxon>Rhodosorus</taxon>
    </lineage>
</organism>
<dbReference type="GO" id="GO:0016020">
    <property type="term" value="C:membrane"/>
    <property type="evidence" value="ECO:0007669"/>
    <property type="project" value="InterPro"/>
</dbReference>
<evidence type="ECO:0000313" key="14">
    <source>
        <dbReference type="EMBL" id="KAJ8907210.1"/>
    </source>
</evidence>
<feature type="signal peptide" evidence="13">
    <location>
        <begin position="1"/>
        <end position="28"/>
    </location>
</feature>
<dbReference type="GO" id="GO:0005509">
    <property type="term" value="F:calcium ion binding"/>
    <property type="evidence" value="ECO:0007669"/>
    <property type="project" value="InterPro"/>
</dbReference>
<evidence type="ECO:0000256" key="11">
    <source>
        <dbReference type="PIRSR" id="PIRSR601382-3"/>
    </source>
</evidence>
<comment type="pathway">
    <text evidence="2">Protein modification; protein glycosylation.</text>
</comment>
<dbReference type="InterPro" id="IPR012341">
    <property type="entry name" value="6hp_glycosidase-like_sf"/>
</dbReference>
<sequence>MHFGEMQVKSWIFGSWFLFVLNIWSVGAHVCNVDGTGRLHRLVRSTPPAECRLAEGVDLGSYPFERFEPGKSPKIDRIVNATRHAWNGYAQYAWGYDELAPLSKSGVNTFNGIAVTIIDGIDTLYMMGLEDEYNQARDYILHHFYPEEIGLVSVFETTIRILGGLLSIYHLTGDEEFLDVAENVGMRLGVAFNSPSGLPFPQCTLSAPYCTTVAFHGFSVVLAEAGTLQLEFRALAYHARSAAVRGLRKKAEAAIDVLLSSSPLDSPGLLPSMIDIRTGARAATSKTFGAGADSYYEYIVKMWIQGGKKEDKYKEIFRSWMQDLRRVVLEIDDDMYFVQMLSADRLTPRMDHYTCFLPGAIYLGIEAAVSEAERHTWQSIAERITRTCMESYRKTRVGLSGDDLRLLNGALRVFGGHHLRPEVLEAIFYMWRWTRDPMYRDWAWEIFERTERVCKSEVGYTPVANVNSSRPKYLDVMHSFFLSESLKYMHLIFSEDRVLPLDKYVLNTEAHPLLIMPNIGEVE</sequence>
<dbReference type="InterPro" id="IPR050749">
    <property type="entry name" value="Glycosyl_Hydrolase_47"/>
</dbReference>
<keyword evidence="15" id="KW-1185">Reference proteome</keyword>
<dbReference type="AlphaFoldDB" id="A0AAV8UYC4"/>
<evidence type="ECO:0000256" key="2">
    <source>
        <dbReference type="ARBA" id="ARBA00004922"/>
    </source>
</evidence>
<evidence type="ECO:0000256" key="10">
    <source>
        <dbReference type="PIRSR" id="PIRSR601382-2"/>
    </source>
</evidence>
<keyword evidence="12" id="KW-0326">Glycosidase</keyword>
<feature type="binding site" evidence="10">
    <location>
        <position position="508"/>
    </location>
    <ligand>
        <name>Ca(2+)</name>
        <dbReference type="ChEBI" id="CHEBI:29108"/>
    </ligand>
</feature>
<dbReference type="PRINTS" id="PR00747">
    <property type="entry name" value="GLYHDRLASE47"/>
</dbReference>
<evidence type="ECO:0000256" key="9">
    <source>
        <dbReference type="ARBA" id="ARBA00048605"/>
    </source>
</evidence>
<dbReference type="GO" id="GO:0005975">
    <property type="term" value="P:carbohydrate metabolic process"/>
    <property type="evidence" value="ECO:0007669"/>
    <property type="project" value="InterPro"/>
</dbReference>
<dbReference type="EC" id="3.2.1.-" evidence="12"/>
<comment type="caution">
    <text evidence="14">The sequence shown here is derived from an EMBL/GenBank/DDBJ whole genome shotgun (WGS) entry which is preliminary data.</text>
</comment>
<comment type="similarity">
    <text evidence="3 12">Belongs to the glycosyl hydrolase 47 family.</text>
</comment>
<keyword evidence="13" id="KW-0732">Signal</keyword>
<comment type="cofactor">
    <cofactor evidence="1 10">
        <name>Ca(2+)</name>
        <dbReference type="ChEBI" id="CHEBI:29108"/>
    </cofactor>
</comment>
<evidence type="ECO:0000256" key="12">
    <source>
        <dbReference type="RuleBase" id="RU361193"/>
    </source>
</evidence>
<evidence type="ECO:0000256" key="13">
    <source>
        <dbReference type="SAM" id="SignalP"/>
    </source>
</evidence>
<evidence type="ECO:0000256" key="4">
    <source>
        <dbReference type="ARBA" id="ARBA00022723"/>
    </source>
</evidence>
<keyword evidence="4 10" id="KW-0479">Metal-binding</keyword>
<evidence type="ECO:0000313" key="15">
    <source>
        <dbReference type="Proteomes" id="UP001157974"/>
    </source>
</evidence>